<evidence type="ECO:0000313" key="1">
    <source>
        <dbReference type="EMBL" id="MBB6560775.1"/>
    </source>
</evidence>
<accession>A0A7X0UAN7</accession>
<dbReference type="RefSeq" id="WP_184859134.1">
    <property type="nucleotide sequence ID" value="NZ_JACHLK010000006.1"/>
</dbReference>
<dbReference type="GO" id="GO:0015716">
    <property type="term" value="P:organic phosphonate transport"/>
    <property type="evidence" value="ECO:0007669"/>
    <property type="project" value="InterPro"/>
</dbReference>
<dbReference type="EMBL" id="JACHLK010000006">
    <property type="protein sequence ID" value="MBB6560775.1"/>
    <property type="molecule type" value="Genomic_DNA"/>
</dbReference>
<dbReference type="InterPro" id="IPR009609">
    <property type="entry name" value="Phosphonate_metab_PhnG"/>
</dbReference>
<dbReference type="AlphaFoldDB" id="A0A7X0UAN7"/>
<dbReference type="EC" id="2.7.8.37" evidence="1"/>
<gene>
    <name evidence="1" type="ORF">HNP48_003451</name>
</gene>
<sequence>MFQAFDNPGPGRPLARAHWMALLARAPLGLLEPALQAHAELPARWLRAPETGLMMVQGRAGGTGERFNLGEVTVTRCALRVQPSDDCEATVGVAYVLGRSHRQVQLAALADALLQDPAHQATLDTGLLDPIRRHLAQQQAERQARAASTRVDFFTVARESGSAHCDSEEDME</sequence>
<name>A0A7X0UAN7_9BURK</name>
<dbReference type="GO" id="GO:0061693">
    <property type="term" value="F:alpha-D-ribose 1-methylphosphonate 5-triphosphate synthase activity"/>
    <property type="evidence" value="ECO:0007669"/>
    <property type="project" value="UniProtKB-EC"/>
</dbReference>
<keyword evidence="1" id="KW-0808">Transferase</keyword>
<organism evidence="1 2">
    <name type="scientific">Acidovorax soli</name>
    <dbReference type="NCBI Taxonomy" id="592050"/>
    <lineage>
        <taxon>Bacteria</taxon>
        <taxon>Pseudomonadati</taxon>
        <taxon>Pseudomonadota</taxon>
        <taxon>Betaproteobacteria</taxon>
        <taxon>Burkholderiales</taxon>
        <taxon>Comamonadaceae</taxon>
        <taxon>Acidovorax</taxon>
    </lineage>
</organism>
<dbReference type="GO" id="GO:0019634">
    <property type="term" value="P:organic phosphonate metabolic process"/>
    <property type="evidence" value="ECO:0007669"/>
    <property type="project" value="InterPro"/>
</dbReference>
<proteinExistence type="predicted"/>
<dbReference type="Pfam" id="PF06754">
    <property type="entry name" value="PhnG"/>
    <property type="match status" value="1"/>
</dbReference>
<protein>
    <submittedName>
        <fullName evidence="1">Alpha-D-ribose 1-methylphosphonate 5-triphosphate synthase subunit PhnG</fullName>
        <ecNumber evidence="1">2.7.8.37</ecNumber>
    </submittedName>
</protein>
<evidence type="ECO:0000313" key="2">
    <source>
        <dbReference type="Proteomes" id="UP000575083"/>
    </source>
</evidence>
<dbReference type="NCBIfam" id="TIGR03293">
    <property type="entry name" value="PhnG_redo"/>
    <property type="match status" value="1"/>
</dbReference>
<comment type="caution">
    <text evidence="1">The sequence shown here is derived from an EMBL/GenBank/DDBJ whole genome shotgun (WGS) entry which is preliminary data.</text>
</comment>
<reference evidence="1 2" key="1">
    <citation type="submission" date="2020-08" db="EMBL/GenBank/DDBJ databases">
        <title>Functional genomics of gut bacteria from endangered species of beetles.</title>
        <authorList>
            <person name="Carlos-Shanley C."/>
        </authorList>
    </citation>
    <scope>NUCLEOTIDE SEQUENCE [LARGE SCALE GENOMIC DNA]</scope>
    <source>
        <strain evidence="1 2">S00198</strain>
    </source>
</reference>
<keyword evidence="2" id="KW-1185">Reference proteome</keyword>
<dbReference type="Proteomes" id="UP000575083">
    <property type="component" value="Unassembled WGS sequence"/>
</dbReference>